<name>A0A0S4IP26_BODSA</name>
<accession>A0A0S4IP26</accession>
<feature type="region of interest" description="Disordered" evidence="1">
    <location>
        <begin position="201"/>
        <end position="243"/>
    </location>
</feature>
<protein>
    <submittedName>
        <fullName evidence="3">Membrane-associated protein, putative</fullName>
    </submittedName>
</protein>
<evidence type="ECO:0000313" key="3">
    <source>
        <dbReference type="EMBL" id="CUE69532.1"/>
    </source>
</evidence>
<organism evidence="3 4">
    <name type="scientific">Bodo saltans</name>
    <name type="common">Flagellated protozoan</name>
    <dbReference type="NCBI Taxonomy" id="75058"/>
    <lineage>
        <taxon>Eukaryota</taxon>
        <taxon>Discoba</taxon>
        <taxon>Euglenozoa</taxon>
        <taxon>Kinetoplastea</taxon>
        <taxon>Metakinetoplastina</taxon>
        <taxon>Eubodonida</taxon>
        <taxon>Bodonidae</taxon>
        <taxon>Bodo</taxon>
    </lineage>
</organism>
<keyword evidence="4" id="KW-1185">Reference proteome</keyword>
<keyword evidence="2" id="KW-0472">Membrane</keyword>
<evidence type="ECO:0000256" key="2">
    <source>
        <dbReference type="SAM" id="Phobius"/>
    </source>
</evidence>
<keyword evidence="2" id="KW-1133">Transmembrane helix</keyword>
<dbReference type="AlphaFoldDB" id="A0A0S4IP26"/>
<sequence length="243" mass="25468">MSSNLRSYRVDWAATTLVLFALVATCADGVAFSGVFEASTFSASQASQNQLGSSLQTYFRWGDAPIFSLFQGSAGPSPTTVTVLFGFGSSDPTANQLQETYSDDVANYLSGNSNATLLRASLQGNGILLYSIDVVNDTPQPTSAGGADDESPLKEYLPAIIVGGVVLVIIVVGVLVFVVMKRRSALDDRIFDTMEAMMDEDSERATQGVEGVQPTTKASAGAKLPPPTSSAARSPAPPPQQSV</sequence>
<evidence type="ECO:0000256" key="1">
    <source>
        <dbReference type="SAM" id="MobiDB-lite"/>
    </source>
</evidence>
<dbReference type="Proteomes" id="UP000051952">
    <property type="component" value="Unassembled WGS sequence"/>
</dbReference>
<gene>
    <name evidence="3" type="ORF">BSAL_52065</name>
</gene>
<dbReference type="VEuPathDB" id="TriTrypDB:BSAL_52065"/>
<keyword evidence="2" id="KW-0812">Transmembrane</keyword>
<dbReference type="EMBL" id="CYKH01000078">
    <property type="protein sequence ID" value="CUE69532.1"/>
    <property type="molecule type" value="Genomic_DNA"/>
</dbReference>
<proteinExistence type="predicted"/>
<evidence type="ECO:0000313" key="4">
    <source>
        <dbReference type="Proteomes" id="UP000051952"/>
    </source>
</evidence>
<feature type="transmembrane region" description="Helical" evidence="2">
    <location>
        <begin position="156"/>
        <end position="180"/>
    </location>
</feature>
<reference evidence="4" key="1">
    <citation type="submission" date="2015-09" db="EMBL/GenBank/DDBJ databases">
        <authorList>
            <consortium name="Pathogen Informatics"/>
        </authorList>
    </citation>
    <scope>NUCLEOTIDE SEQUENCE [LARGE SCALE GENOMIC DNA]</scope>
    <source>
        <strain evidence="4">Lake Konstanz</strain>
    </source>
</reference>